<dbReference type="GO" id="GO:0008817">
    <property type="term" value="F:corrinoid adenosyltransferase activity"/>
    <property type="evidence" value="ECO:0007669"/>
    <property type="project" value="UniProtKB-UniRule"/>
</dbReference>
<evidence type="ECO:0000256" key="3">
    <source>
        <dbReference type="ARBA" id="ARBA00012454"/>
    </source>
</evidence>
<keyword evidence="8" id="KW-0067">ATP-binding</keyword>
<keyword evidence="8 10" id="KW-0808">Transferase</keyword>
<proteinExistence type="inferred from homology"/>
<evidence type="ECO:0000256" key="8">
    <source>
        <dbReference type="PIRNR" id="PIRNR015617"/>
    </source>
</evidence>
<dbReference type="Gene3D" id="3.40.50.300">
    <property type="entry name" value="P-loop containing nucleotide triphosphate hydrolases"/>
    <property type="match status" value="1"/>
</dbReference>
<reference evidence="10" key="2">
    <citation type="submission" date="2014-03" db="EMBL/GenBank/DDBJ databases">
        <title>Candidatus Competibacter-lineage genomes retrieved from metagenomes reveal functional metabolic diversity.</title>
        <authorList>
            <person name="McIlroy S.J."/>
            <person name="Albertsen M."/>
            <person name="Andresen E.K."/>
            <person name="Saunders A.M."/>
            <person name="Kristiansen R."/>
            <person name="Stokholm-Bjerregaard M."/>
            <person name="Nielsen K.L."/>
            <person name="Nielsen P.H."/>
        </authorList>
    </citation>
    <scope>NUCLEOTIDE SEQUENCE</scope>
    <source>
        <strain evidence="10">Run_A_D11</strain>
    </source>
</reference>
<keyword evidence="11" id="KW-1185">Reference proteome</keyword>
<dbReference type="NCBIfam" id="TIGR00708">
    <property type="entry name" value="cobA"/>
    <property type="match status" value="1"/>
</dbReference>
<keyword evidence="4 8" id="KW-0627">Porphyrin biosynthesis</keyword>
<comment type="catalytic activity">
    <reaction evidence="7 8">
        <text>2 cob(II)alamin + reduced [electron-transfer flavoprotein] + 2 ATP = 2 adenosylcob(III)alamin + 2 triphosphate + oxidized [electron-transfer flavoprotein] + 3 H(+)</text>
        <dbReference type="Rhea" id="RHEA:28671"/>
        <dbReference type="Rhea" id="RHEA-COMP:10685"/>
        <dbReference type="Rhea" id="RHEA-COMP:10686"/>
        <dbReference type="ChEBI" id="CHEBI:15378"/>
        <dbReference type="ChEBI" id="CHEBI:16304"/>
        <dbReference type="ChEBI" id="CHEBI:18036"/>
        <dbReference type="ChEBI" id="CHEBI:18408"/>
        <dbReference type="ChEBI" id="CHEBI:30616"/>
        <dbReference type="ChEBI" id="CHEBI:57692"/>
        <dbReference type="ChEBI" id="CHEBI:58307"/>
        <dbReference type="EC" id="2.5.1.17"/>
    </reaction>
</comment>
<dbReference type="EC" id="2.5.1.17" evidence="3 8"/>
<sequence length="199" mass="21968">MSQPDTRHQTRMQRKKAVVAEKISAAQIQRGVFLLHTGIGKGKSSAAFGVLARALGHGLRAVVIQFVKSRSDTGEEAFFRRQPGVQWQVMGEGFTWETQDAKRDAAAARAAWETAQQALTDPAVNLLILDEFTYVFKYRWLELEPVLAAICARPPMQHLIVTGRAAPPELITIADTVTEMNLVKHAFQAGVQAMPGIEF</sequence>
<dbReference type="InterPro" id="IPR003724">
    <property type="entry name" value="CblAdoTrfase_CobA"/>
</dbReference>
<comment type="similarity">
    <text evidence="2 8">Belongs to the Cob(I)alamin adenosyltransferase family.</text>
</comment>
<dbReference type="Pfam" id="PF12557">
    <property type="entry name" value="Co_AT_N"/>
    <property type="match status" value="1"/>
</dbReference>
<dbReference type="GO" id="GO:0009236">
    <property type="term" value="P:cobalamin biosynthetic process"/>
    <property type="evidence" value="ECO:0007669"/>
    <property type="project" value="UniProtKB-UniRule"/>
</dbReference>
<keyword evidence="8" id="KW-0547">Nucleotide-binding</keyword>
<evidence type="ECO:0000256" key="7">
    <source>
        <dbReference type="ARBA" id="ARBA00048692"/>
    </source>
</evidence>
<comment type="function">
    <text evidence="5 8">Required for both de novo synthesis of the corrin ring for the assimilation of exogenous corrinoids. Participates in the adenosylation of a variety of incomplete and complete corrinoids.</text>
</comment>
<protein>
    <recommendedName>
        <fullName evidence="3 8">Corrinoid adenosyltransferase</fullName>
        <ecNumber evidence="3 8">2.5.1.17</ecNumber>
    </recommendedName>
    <alternativeName>
        <fullName evidence="8">Cob(II)alamin adenosyltransferase</fullName>
    </alternativeName>
    <alternativeName>
        <fullName evidence="8">Cob(II)yrinic acid a,c-diamide adenosyltransferase</fullName>
    </alternativeName>
</protein>
<comment type="pathway">
    <text evidence="1 8">Cofactor biosynthesis; adenosylcobalamin biosynthesis; adenosylcobalamin from cob(II)yrinate a,c-diamide: step 2/7.</text>
</comment>
<evidence type="ECO:0000313" key="10">
    <source>
        <dbReference type="EMBL" id="CDI03315.1"/>
    </source>
</evidence>
<dbReference type="Proteomes" id="UP000035760">
    <property type="component" value="Unassembled WGS sequence"/>
</dbReference>
<evidence type="ECO:0000256" key="2">
    <source>
        <dbReference type="ARBA" id="ARBA00007487"/>
    </source>
</evidence>
<feature type="domain" description="Cob(I)alamin adenosyltransferase N-terminal" evidence="9">
    <location>
        <begin position="4"/>
        <end position="23"/>
    </location>
</feature>
<organism evidence="10 11">
    <name type="scientific">Candidatus Competibacter denitrificans Run_A_D11</name>
    <dbReference type="NCBI Taxonomy" id="1400863"/>
    <lineage>
        <taxon>Bacteria</taxon>
        <taxon>Pseudomonadati</taxon>
        <taxon>Pseudomonadota</taxon>
        <taxon>Gammaproteobacteria</taxon>
        <taxon>Candidatus Competibacteraceae</taxon>
        <taxon>Candidatus Competibacter</taxon>
    </lineage>
</organism>
<dbReference type="SUPFAM" id="SSF52540">
    <property type="entry name" value="P-loop containing nucleoside triphosphate hydrolases"/>
    <property type="match status" value="1"/>
</dbReference>
<dbReference type="AlphaFoldDB" id="W6MB48"/>
<dbReference type="GO" id="GO:0005737">
    <property type="term" value="C:cytoplasm"/>
    <property type="evidence" value="ECO:0007669"/>
    <property type="project" value="UniProtKB-SubCell"/>
</dbReference>
<accession>W6MB48</accession>
<dbReference type="PIRSF" id="PIRSF015617">
    <property type="entry name" value="Adensltrnsf_CobA"/>
    <property type="match status" value="1"/>
</dbReference>
<evidence type="ECO:0000313" key="11">
    <source>
        <dbReference type="Proteomes" id="UP000035760"/>
    </source>
</evidence>
<comment type="subcellular location">
    <subcellularLocation>
        <location evidence="8">Cytoplasm</location>
    </subcellularLocation>
</comment>
<evidence type="ECO:0000256" key="1">
    <source>
        <dbReference type="ARBA" id="ARBA00005121"/>
    </source>
</evidence>
<dbReference type="NCBIfam" id="NF004637">
    <property type="entry name" value="PRK05986.1"/>
    <property type="match status" value="1"/>
</dbReference>
<dbReference type="GO" id="GO:0005524">
    <property type="term" value="F:ATP binding"/>
    <property type="evidence" value="ECO:0007669"/>
    <property type="project" value="UniProtKB-UniRule"/>
</dbReference>
<dbReference type="EMBL" id="CBTJ020000055">
    <property type="protein sequence ID" value="CDI03315.1"/>
    <property type="molecule type" value="Genomic_DNA"/>
</dbReference>
<dbReference type="GO" id="GO:0006779">
    <property type="term" value="P:porphyrin-containing compound biosynthetic process"/>
    <property type="evidence" value="ECO:0007669"/>
    <property type="project" value="UniProtKB-UniRule"/>
</dbReference>
<dbReference type="CDD" id="cd00561">
    <property type="entry name" value="CobA_ACA"/>
    <property type="match status" value="1"/>
</dbReference>
<dbReference type="OrthoDB" id="9810309at2"/>
<keyword evidence="8" id="KW-0963">Cytoplasm</keyword>
<evidence type="ECO:0000256" key="4">
    <source>
        <dbReference type="ARBA" id="ARBA00023244"/>
    </source>
</evidence>
<dbReference type="PANTHER" id="PTHR46638">
    <property type="entry name" value="CORRINOID ADENOSYLTRANSFERASE"/>
    <property type="match status" value="1"/>
</dbReference>
<reference evidence="10" key="1">
    <citation type="submission" date="2013-07" db="EMBL/GenBank/DDBJ databases">
        <authorList>
            <person name="McIlroy S."/>
        </authorList>
    </citation>
    <scope>NUCLEOTIDE SEQUENCE [LARGE SCALE GENOMIC DNA]</scope>
    <source>
        <strain evidence="10">Run_A_D11</strain>
    </source>
</reference>
<dbReference type="InterPro" id="IPR027417">
    <property type="entry name" value="P-loop_NTPase"/>
</dbReference>
<dbReference type="UniPathway" id="UPA00148">
    <property type="reaction ID" value="UER00233"/>
</dbReference>
<keyword evidence="8" id="KW-0169">Cobalamin biosynthesis</keyword>
<dbReference type="Pfam" id="PF02572">
    <property type="entry name" value="CobA_CobO_BtuR"/>
    <property type="match status" value="1"/>
</dbReference>
<dbReference type="PANTHER" id="PTHR46638:SF1">
    <property type="entry name" value="CORRINOID ADENOSYLTRANSFERASE"/>
    <property type="match status" value="1"/>
</dbReference>
<evidence type="ECO:0000256" key="5">
    <source>
        <dbReference type="ARBA" id="ARBA00024929"/>
    </source>
</evidence>
<evidence type="ECO:0000256" key="6">
    <source>
        <dbReference type="ARBA" id="ARBA00048555"/>
    </source>
</evidence>
<evidence type="ECO:0000259" key="9">
    <source>
        <dbReference type="Pfam" id="PF12557"/>
    </source>
</evidence>
<dbReference type="STRING" id="1400863.BN873_470057"/>
<dbReference type="RefSeq" id="WP_048673951.1">
    <property type="nucleotide sequence ID" value="NZ_CBTJ020000055.1"/>
</dbReference>
<name>W6MB48_9GAMM</name>
<dbReference type="InterPro" id="IPR025826">
    <property type="entry name" value="Co_AT_N_dom"/>
</dbReference>
<comment type="catalytic activity">
    <reaction evidence="6 8">
        <text>2 cob(II)yrinate a,c diamide + reduced [electron-transfer flavoprotein] + 2 ATP = 2 adenosylcob(III)yrinate a,c-diamide + 2 triphosphate + oxidized [electron-transfer flavoprotein] + 3 H(+)</text>
        <dbReference type="Rhea" id="RHEA:11528"/>
        <dbReference type="Rhea" id="RHEA-COMP:10685"/>
        <dbReference type="Rhea" id="RHEA-COMP:10686"/>
        <dbReference type="ChEBI" id="CHEBI:15378"/>
        <dbReference type="ChEBI" id="CHEBI:18036"/>
        <dbReference type="ChEBI" id="CHEBI:30616"/>
        <dbReference type="ChEBI" id="CHEBI:57692"/>
        <dbReference type="ChEBI" id="CHEBI:58307"/>
        <dbReference type="ChEBI" id="CHEBI:58503"/>
        <dbReference type="ChEBI" id="CHEBI:58537"/>
        <dbReference type="EC" id="2.5.1.17"/>
    </reaction>
</comment>
<comment type="caution">
    <text evidence="10">The sequence shown here is derived from an EMBL/GenBank/DDBJ whole genome shotgun (WGS) entry which is preliminary data.</text>
</comment>
<gene>
    <name evidence="10" type="primary">cobO</name>
    <name evidence="10" type="ORF">BN873_470057</name>
</gene>